<dbReference type="InterPro" id="IPR011991">
    <property type="entry name" value="ArsR-like_HTH"/>
</dbReference>
<dbReference type="GO" id="GO:0003700">
    <property type="term" value="F:DNA-binding transcription factor activity"/>
    <property type="evidence" value="ECO:0007669"/>
    <property type="project" value="TreeGrafter"/>
</dbReference>
<feature type="domain" description="IclR-ED" evidence="5">
    <location>
        <begin position="69"/>
        <end position="253"/>
    </location>
</feature>
<dbReference type="InterPro" id="IPR036390">
    <property type="entry name" value="WH_DNA-bd_sf"/>
</dbReference>
<dbReference type="Gene3D" id="1.10.10.10">
    <property type="entry name" value="Winged helix-like DNA-binding domain superfamily/Winged helix DNA-binding domain"/>
    <property type="match status" value="1"/>
</dbReference>
<organism evidence="6 7">
    <name type="scientific">Salinadaptatus halalkaliphilus</name>
    <dbReference type="NCBI Taxonomy" id="2419781"/>
    <lineage>
        <taxon>Archaea</taxon>
        <taxon>Methanobacteriati</taxon>
        <taxon>Methanobacteriota</taxon>
        <taxon>Stenosarchaea group</taxon>
        <taxon>Halobacteria</taxon>
        <taxon>Halobacteriales</taxon>
        <taxon>Natrialbaceae</taxon>
        <taxon>Salinadaptatus</taxon>
    </lineage>
</organism>
<evidence type="ECO:0000256" key="1">
    <source>
        <dbReference type="ARBA" id="ARBA00023015"/>
    </source>
</evidence>
<keyword evidence="1" id="KW-0805">Transcription regulation</keyword>
<evidence type="ECO:0000256" key="3">
    <source>
        <dbReference type="ARBA" id="ARBA00023163"/>
    </source>
</evidence>
<feature type="domain" description="HTH iclR-type" evidence="4">
    <location>
        <begin position="9"/>
        <end position="68"/>
    </location>
</feature>
<dbReference type="SMART" id="SM00346">
    <property type="entry name" value="HTH_ICLR"/>
    <property type="match status" value="1"/>
</dbReference>
<dbReference type="RefSeq" id="WP_141466353.1">
    <property type="nucleotide sequence ID" value="NZ_RBZW01000070.1"/>
</dbReference>
<dbReference type="Pfam" id="PF09339">
    <property type="entry name" value="HTH_IclR"/>
    <property type="match status" value="1"/>
</dbReference>
<name>A0A4S3TJ21_9EURY</name>
<dbReference type="InterPro" id="IPR014757">
    <property type="entry name" value="Tscrpt_reg_IclR_C"/>
</dbReference>
<dbReference type="SUPFAM" id="SSF55781">
    <property type="entry name" value="GAF domain-like"/>
    <property type="match status" value="1"/>
</dbReference>
<dbReference type="GO" id="GO:0045892">
    <property type="term" value="P:negative regulation of DNA-templated transcription"/>
    <property type="evidence" value="ECO:0007669"/>
    <property type="project" value="TreeGrafter"/>
</dbReference>
<keyword evidence="3" id="KW-0804">Transcription</keyword>
<evidence type="ECO:0000259" key="5">
    <source>
        <dbReference type="PROSITE" id="PS51078"/>
    </source>
</evidence>
<proteinExistence type="predicted"/>
<dbReference type="InterPro" id="IPR029016">
    <property type="entry name" value="GAF-like_dom_sf"/>
</dbReference>
<protein>
    <submittedName>
        <fullName evidence="6">IclR family transcriptional regulator</fullName>
    </submittedName>
</protein>
<dbReference type="InterPro" id="IPR005471">
    <property type="entry name" value="Tscrpt_reg_IclR_N"/>
</dbReference>
<evidence type="ECO:0000313" key="6">
    <source>
        <dbReference type="EMBL" id="THE63213.1"/>
    </source>
</evidence>
<dbReference type="PANTHER" id="PTHR30136:SF35">
    <property type="entry name" value="HTH-TYPE TRANSCRIPTIONAL REGULATOR RV1719"/>
    <property type="match status" value="1"/>
</dbReference>
<dbReference type="CDD" id="cd00090">
    <property type="entry name" value="HTH_ARSR"/>
    <property type="match status" value="1"/>
</dbReference>
<keyword evidence="2" id="KW-0238">DNA-binding</keyword>
<evidence type="ECO:0000259" key="4">
    <source>
        <dbReference type="PROSITE" id="PS51077"/>
    </source>
</evidence>
<reference evidence="6 7" key="1">
    <citation type="submission" date="2018-10" db="EMBL/GenBank/DDBJ databases">
        <title>Natronolimnobius sp. XQ-INN 246 isolated from Inner Mongolia Autonomous Region of China.</title>
        <authorList>
            <person name="Xue Q."/>
        </authorList>
    </citation>
    <scope>NUCLEOTIDE SEQUENCE [LARGE SCALE GENOMIC DNA]</scope>
    <source>
        <strain evidence="6 7">XQ-INN 246</strain>
    </source>
</reference>
<dbReference type="AlphaFoldDB" id="A0A4S3TJ21"/>
<dbReference type="GO" id="GO:0003677">
    <property type="term" value="F:DNA binding"/>
    <property type="evidence" value="ECO:0007669"/>
    <property type="project" value="UniProtKB-KW"/>
</dbReference>
<dbReference type="Proteomes" id="UP000318864">
    <property type="component" value="Unassembled WGS sequence"/>
</dbReference>
<dbReference type="InterPro" id="IPR036388">
    <property type="entry name" value="WH-like_DNA-bd_sf"/>
</dbReference>
<gene>
    <name evidence="6" type="ORF">D8Y22_19715</name>
</gene>
<evidence type="ECO:0000313" key="7">
    <source>
        <dbReference type="Proteomes" id="UP000318864"/>
    </source>
</evidence>
<dbReference type="PROSITE" id="PS51078">
    <property type="entry name" value="ICLR_ED"/>
    <property type="match status" value="1"/>
</dbReference>
<dbReference type="SUPFAM" id="SSF46785">
    <property type="entry name" value="Winged helix' DNA-binding domain"/>
    <property type="match status" value="1"/>
</dbReference>
<dbReference type="Gene3D" id="3.30.450.40">
    <property type="match status" value="1"/>
</dbReference>
<comment type="caution">
    <text evidence="6">The sequence shown here is derived from an EMBL/GenBank/DDBJ whole genome shotgun (WGS) entry which is preliminary data.</text>
</comment>
<evidence type="ECO:0000256" key="2">
    <source>
        <dbReference type="ARBA" id="ARBA00023125"/>
    </source>
</evidence>
<dbReference type="InterPro" id="IPR050707">
    <property type="entry name" value="HTH_MetabolicPath_Reg"/>
</dbReference>
<dbReference type="OrthoDB" id="14763at2157"/>
<dbReference type="PROSITE" id="PS51077">
    <property type="entry name" value="HTH_ICLR"/>
    <property type="match status" value="1"/>
</dbReference>
<dbReference type="PANTHER" id="PTHR30136">
    <property type="entry name" value="HELIX-TURN-HELIX TRANSCRIPTIONAL REGULATOR, ICLR FAMILY"/>
    <property type="match status" value="1"/>
</dbReference>
<dbReference type="Pfam" id="PF01614">
    <property type="entry name" value="IclR_C"/>
    <property type="match status" value="1"/>
</dbReference>
<keyword evidence="7" id="KW-1185">Reference proteome</keyword>
<accession>A0A4S3TJ21</accession>
<sequence length="255" mass="27766">MKNEGAARVKATETTLSVIEALQTLDGGRVNEVADYLDRSPSTVHRHLNTLLSQDFVTKNGDSYQLGMKFLTVGGAVQNSDPAYRLAKSKVDELADETGERVQFLIEEHGYRYYVHTGTGSNAVETDSQIGKQGPLHCSAAGKAILAKLPESYVDEIISRYGLPAMTPNTITDKDELYTELETVRETEIAYNFEESTEGLSAIGTAVTDANESVIGGVSISGPAHRLKADHLETELTDLLLGVANELELKIKYEL</sequence>
<dbReference type="EMBL" id="RBZW01000070">
    <property type="protein sequence ID" value="THE63213.1"/>
    <property type="molecule type" value="Genomic_DNA"/>
</dbReference>